<protein>
    <submittedName>
        <fullName evidence="3">N5,N10-methylene tetrahydromethanopterin reductase</fullName>
    </submittedName>
</protein>
<dbReference type="KEGG" id="msto:MSTO_60190"/>
<dbReference type="InterPro" id="IPR011251">
    <property type="entry name" value="Luciferase-like_dom"/>
</dbReference>
<evidence type="ECO:0000313" key="3">
    <source>
        <dbReference type="EMBL" id="BBY25814.1"/>
    </source>
</evidence>
<dbReference type="PANTHER" id="PTHR43244:SF1">
    <property type="entry name" value="5,10-METHYLENETETRAHYDROMETHANOPTERIN REDUCTASE"/>
    <property type="match status" value="1"/>
</dbReference>
<dbReference type="RefSeq" id="WP_163794234.1">
    <property type="nucleotide sequence ID" value="NZ_AP022587.1"/>
</dbReference>
<dbReference type="AlphaFoldDB" id="A0A7I7QHS4"/>
<accession>A0A7I7QHS4</accession>
<feature type="domain" description="Luciferase-like" evidence="2">
    <location>
        <begin position="16"/>
        <end position="352"/>
    </location>
</feature>
<dbReference type="PANTHER" id="PTHR43244">
    <property type="match status" value="1"/>
</dbReference>
<keyword evidence="1" id="KW-0560">Oxidoreductase</keyword>
<keyword evidence="4" id="KW-1185">Reference proteome</keyword>
<dbReference type="EMBL" id="AP022587">
    <property type="protein sequence ID" value="BBY25814.1"/>
    <property type="molecule type" value="Genomic_DNA"/>
</dbReference>
<name>A0A7I7QHS4_9MYCO</name>
<dbReference type="InterPro" id="IPR036661">
    <property type="entry name" value="Luciferase-like_sf"/>
</dbReference>
<evidence type="ECO:0000313" key="4">
    <source>
        <dbReference type="Proteomes" id="UP000467130"/>
    </source>
</evidence>
<dbReference type="Proteomes" id="UP000467130">
    <property type="component" value="Chromosome"/>
</dbReference>
<gene>
    <name evidence="3" type="ORF">MSTO_60190</name>
</gene>
<evidence type="ECO:0000259" key="2">
    <source>
        <dbReference type="Pfam" id="PF00296"/>
    </source>
</evidence>
<dbReference type="InterPro" id="IPR050564">
    <property type="entry name" value="F420-G6PD/mer"/>
</dbReference>
<sequence length="400" mass="43348">MKRQLKVGLCGRMFPPAREALAAAERAEALGWDFINYPDQLSGAHPTGLLQVPVADTDPTAPTGMYSDVWYGSFEMCAATAALTREIDIMLAVVDPLRRSPALMAQEMATLQHLSGGRMTFALESGEAKQFEPYGETRTKPIGKLEESIRVFKALWESGGKPISRPSEFWPLTNAVFPIPQFNGRNPELLIVGGAKRLLELAGAQCDGWLTFLPGGVMDDVGLLADTISVVKAAAAMAGRDPDDLRFVAQVFASIGETDDQAWEMARRPPVGWLGVIGASIAGSDAWKKWGYDHPFGDFNWAKDMDINKVTAMQASQLVERVPDEILDHACVWGSPARVAARLQSFVEAGITEISLFNFAASADPQHALKWHGLASEIRTRLGVTPLALDEHAAVSSATT</sequence>
<dbReference type="SUPFAM" id="SSF51679">
    <property type="entry name" value="Bacterial luciferase-like"/>
    <property type="match status" value="1"/>
</dbReference>
<dbReference type="Gene3D" id="3.20.20.30">
    <property type="entry name" value="Luciferase-like domain"/>
    <property type="match status" value="1"/>
</dbReference>
<evidence type="ECO:0000256" key="1">
    <source>
        <dbReference type="ARBA" id="ARBA00023002"/>
    </source>
</evidence>
<dbReference type="GO" id="GO:0016705">
    <property type="term" value="F:oxidoreductase activity, acting on paired donors, with incorporation or reduction of molecular oxygen"/>
    <property type="evidence" value="ECO:0007669"/>
    <property type="project" value="InterPro"/>
</dbReference>
<reference evidence="3 4" key="1">
    <citation type="journal article" date="2019" name="Emerg. Microbes Infect.">
        <title>Comprehensive subspecies identification of 175 nontuberculous mycobacteria species based on 7547 genomic profiles.</title>
        <authorList>
            <person name="Matsumoto Y."/>
            <person name="Kinjo T."/>
            <person name="Motooka D."/>
            <person name="Nabeya D."/>
            <person name="Jung N."/>
            <person name="Uechi K."/>
            <person name="Horii T."/>
            <person name="Iida T."/>
            <person name="Fujita J."/>
            <person name="Nakamura S."/>
        </authorList>
    </citation>
    <scope>NUCLEOTIDE SEQUENCE [LARGE SCALE GENOMIC DNA]</scope>
    <source>
        <strain evidence="3 4">JCM 17783</strain>
    </source>
</reference>
<organism evidence="3 4">
    <name type="scientific">Mycobacterium stomatepiae</name>
    <dbReference type="NCBI Taxonomy" id="470076"/>
    <lineage>
        <taxon>Bacteria</taxon>
        <taxon>Bacillati</taxon>
        <taxon>Actinomycetota</taxon>
        <taxon>Actinomycetes</taxon>
        <taxon>Mycobacteriales</taxon>
        <taxon>Mycobacteriaceae</taxon>
        <taxon>Mycobacterium</taxon>
        <taxon>Mycobacterium simiae complex</taxon>
    </lineage>
</organism>
<proteinExistence type="predicted"/>
<dbReference type="Pfam" id="PF00296">
    <property type="entry name" value="Bac_luciferase"/>
    <property type="match status" value="1"/>
</dbReference>